<evidence type="ECO:0000313" key="1">
    <source>
        <dbReference type="EMBL" id="SEJ16605.1"/>
    </source>
</evidence>
<dbReference type="EMBL" id="FNZA01000004">
    <property type="protein sequence ID" value="SEJ16605.1"/>
    <property type="molecule type" value="Genomic_DNA"/>
</dbReference>
<organism evidence="1 2">
    <name type="scientific">Deinococcus reticulitermitis</name>
    <dbReference type="NCBI Taxonomy" id="856736"/>
    <lineage>
        <taxon>Bacteria</taxon>
        <taxon>Thermotogati</taxon>
        <taxon>Deinococcota</taxon>
        <taxon>Deinococci</taxon>
        <taxon>Deinococcales</taxon>
        <taxon>Deinococcaceae</taxon>
        <taxon>Deinococcus</taxon>
    </lineage>
</organism>
<dbReference type="PANTHER" id="PTHR30189:SF1">
    <property type="entry name" value="LPS-ASSEMBLY PROTEIN LPTD"/>
    <property type="match status" value="1"/>
</dbReference>
<reference evidence="2" key="1">
    <citation type="submission" date="2016-10" db="EMBL/GenBank/DDBJ databases">
        <authorList>
            <person name="Varghese N."/>
            <person name="Submissions S."/>
        </authorList>
    </citation>
    <scope>NUCLEOTIDE SEQUENCE [LARGE SCALE GENOMIC DNA]</scope>
    <source>
        <strain evidence="2">CGMCC 1.10218</strain>
    </source>
</reference>
<keyword evidence="2" id="KW-1185">Reference proteome</keyword>
<dbReference type="GO" id="GO:1990351">
    <property type="term" value="C:transporter complex"/>
    <property type="evidence" value="ECO:0007669"/>
    <property type="project" value="TreeGrafter"/>
</dbReference>
<dbReference type="PANTHER" id="PTHR30189">
    <property type="entry name" value="LPS-ASSEMBLY PROTEIN"/>
    <property type="match status" value="1"/>
</dbReference>
<accession>A0A1H6WW85</accession>
<dbReference type="OrthoDB" id="51098at2"/>
<gene>
    <name evidence="1" type="ORF">SAMN04488058_104187</name>
</gene>
<evidence type="ECO:0008006" key="3">
    <source>
        <dbReference type="Google" id="ProtNLM"/>
    </source>
</evidence>
<proteinExistence type="predicted"/>
<dbReference type="STRING" id="856736.SAMN04488058_104187"/>
<dbReference type="GO" id="GO:0009279">
    <property type="term" value="C:cell outer membrane"/>
    <property type="evidence" value="ECO:0007669"/>
    <property type="project" value="TreeGrafter"/>
</dbReference>
<dbReference type="Proteomes" id="UP000199223">
    <property type="component" value="Unassembled WGS sequence"/>
</dbReference>
<evidence type="ECO:0000313" key="2">
    <source>
        <dbReference type="Proteomes" id="UP000199223"/>
    </source>
</evidence>
<dbReference type="InterPro" id="IPR050218">
    <property type="entry name" value="LptD"/>
</dbReference>
<sequence>MRAARRQARKRWTGRRVRGWLLGLLALGSVALGEAQARTVRILSAQTLELRKTSGQELVIISGPEGGAAELRVDDDEVRAERVEFNRTRRTLTLIGGATYRSAKDGQVLRGENLVVNLGDESLTGQDVLISDSQLEIRGAEVERVPGQLRARSSYFTPCARCGRTTNDYAFRAERVIVYPGDRLVAYRVQFLIADFPVLYLPFVVLPLGDEDRQPRVEVGQDDLDGYTVEADLPFAVGNSILGTTLLRYYQNRSPSLSGGVDLRAYASLPWVDRADFYTLLLAKPLAQGGEARPGQDLDLSFSVRGRVPLTEAVRPLTYEFSLVRRDIGQSDTSSERGVARANFSASVEYPRFSAQLNYVDRYGPEPTTAVVTPYERAEVVLDPKPFSVGDLNADVRFTVGRYTAAVNPFSRAARLAGGLNLTTTRLEETHTLRYARPLWTGAELLFTNSFTGRYYGTGARTVQLSVAGQITQRWAATNSVILRQEYFRNEGVSPFAFDTVGSRRLSAPLSLSVSAVPAKDVVFTASYSRDPFLTPEQQRPATFGVSVNRRPVSLTSSLDYNFATKELEALRYTVTLGDPDAGRLTLVPARPAVPATPTAPARPAAPAYYQRSSAWPFPKFSLSASGGYTRPSTPSATDAGLNDFTLRATVAGDDRSSNFSVAATYDFDRERPLKALSTEYTLVRGYDTVLNPVTVTGRQTLRLDTPRIEGGTTVNWRGLAFSEAHNLALEQASTVRESGTVTFSVGNQAGRANNWQLSYGGGYDLVRGGFTRPSLTGRLNLTRPGQRLSAEGVYRTRGLDQPYAELGSARLDGEWQQGRFTVAGRASYARTRSTLTPDVGVTDRLVFDPLRVGVGLGRREKPDLYLTATLRQTLTYVDGVRQNPEPLSPVFGFTLDRCCWALQGEWDVVGKRYRLAIGMPGQFYPLIEGDPLTGPRVPLLPFSRPAP</sequence>
<dbReference type="AlphaFoldDB" id="A0A1H6WW85"/>
<name>A0A1H6WW85_9DEIO</name>
<protein>
    <recommendedName>
        <fullName evidence="3">LPS-assembly protein LptD</fullName>
    </recommendedName>
</protein>